<dbReference type="HOGENOM" id="CLU_393749_0_0_11"/>
<keyword evidence="5 10" id="KW-0067">ATP-binding</keyword>
<keyword evidence="6" id="KW-0413">Isomerase</keyword>
<dbReference type="Gene3D" id="1.10.10.160">
    <property type="match status" value="1"/>
</dbReference>
<dbReference type="InterPro" id="IPR011528">
    <property type="entry name" value="NERD"/>
</dbReference>
<dbReference type="InterPro" id="IPR014016">
    <property type="entry name" value="UvrD-like_ATP-bd"/>
</dbReference>
<dbReference type="Proteomes" id="UP000000849">
    <property type="component" value="Chromosome"/>
</dbReference>
<dbReference type="PANTHER" id="PTHR11070">
    <property type="entry name" value="UVRD / RECB / PCRA DNA HELICASE FAMILY MEMBER"/>
    <property type="match status" value="1"/>
</dbReference>
<dbReference type="GO" id="GO:0043138">
    <property type="term" value="F:3'-5' DNA helicase activity"/>
    <property type="evidence" value="ECO:0007669"/>
    <property type="project" value="UniProtKB-EC"/>
</dbReference>
<reference evidence="14 15" key="1">
    <citation type="journal article" date="2010" name="Stand. Genomic Sci.">
        <title>Complete genome sequence of Cellulomonas flavigena type strain (134).</title>
        <authorList>
            <person name="Abt B."/>
            <person name="Foster B."/>
            <person name="Lapidus A."/>
            <person name="Clum A."/>
            <person name="Sun H."/>
            <person name="Pukall R."/>
            <person name="Lucas S."/>
            <person name="Glavina Del Rio T."/>
            <person name="Nolan M."/>
            <person name="Tice H."/>
            <person name="Cheng J.F."/>
            <person name="Pitluck S."/>
            <person name="Liolios K."/>
            <person name="Ivanova N."/>
            <person name="Mavromatis K."/>
            <person name="Ovchinnikova G."/>
            <person name="Pati A."/>
            <person name="Goodwin L."/>
            <person name="Chen A."/>
            <person name="Palaniappan K."/>
            <person name="Land M."/>
            <person name="Hauser L."/>
            <person name="Chang Y.J."/>
            <person name="Jeffries C.D."/>
            <person name="Rohde M."/>
            <person name="Goker M."/>
            <person name="Woyke T."/>
            <person name="Bristow J."/>
            <person name="Eisen J.A."/>
            <person name="Markowitz V."/>
            <person name="Hugenholtz P."/>
            <person name="Kyrpides N.C."/>
            <person name="Klenk H.P."/>
        </authorList>
    </citation>
    <scope>NUCLEOTIDE SEQUENCE [LARGE SCALE GENOMIC DNA]</scope>
    <source>
        <strain evidence="15">ATCC 482 / DSM 20109 / BCRC 11376 / JCM 18109 / NBRC 3775 / NCIMB 8073 / NRS 134</strain>
    </source>
</reference>
<dbReference type="InterPro" id="IPR000212">
    <property type="entry name" value="DNA_helicase_UvrD/REP"/>
</dbReference>
<dbReference type="GO" id="GO:0005524">
    <property type="term" value="F:ATP binding"/>
    <property type="evidence" value="ECO:0007669"/>
    <property type="project" value="UniProtKB-UniRule"/>
</dbReference>
<feature type="region of interest" description="Disordered" evidence="11">
    <location>
        <begin position="1"/>
        <end position="30"/>
    </location>
</feature>
<comment type="catalytic activity">
    <reaction evidence="7">
        <text>Couples ATP hydrolysis with the unwinding of duplex DNA by translocating in the 3'-5' direction.</text>
        <dbReference type="EC" id="5.6.2.4"/>
    </reaction>
</comment>
<dbReference type="SUPFAM" id="SSF52540">
    <property type="entry name" value="P-loop containing nucleoside triphosphate hydrolases"/>
    <property type="match status" value="1"/>
</dbReference>
<dbReference type="Gene3D" id="3.40.50.300">
    <property type="entry name" value="P-loop containing nucleotide triphosphate hydrolases"/>
    <property type="match status" value="2"/>
</dbReference>
<evidence type="ECO:0000256" key="1">
    <source>
        <dbReference type="ARBA" id="ARBA00009922"/>
    </source>
</evidence>
<organism evidence="14 15">
    <name type="scientific">Cellulomonas flavigena (strain ATCC 482 / DSM 20109 / BCRC 11376 / JCM 18109 / NBRC 3775 / NCIMB 8073 / NRS 134)</name>
    <dbReference type="NCBI Taxonomy" id="446466"/>
    <lineage>
        <taxon>Bacteria</taxon>
        <taxon>Bacillati</taxon>
        <taxon>Actinomycetota</taxon>
        <taxon>Actinomycetes</taxon>
        <taxon>Micrococcales</taxon>
        <taxon>Cellulomonadaceae</taxon>
        <taxon>Cellulomonas</taxon>
    </lineage>
</organism>
<proteinExistence type="inferred from homology"/>
<evidence type="ECO:0000256" key="9">
    <source>
        <dbReference type="ARBA" id="ARBA00048988"/>
    </source>
</evidence>
<comment type="similarity">
    <text evidence="1">Belongs to the helicase family. UvrD subfamily.</text>
</comment>
<feature type="compositionally biased region" description="Basic and acidic residues" evidence="11">
    <location>
        <begin position="1"/>
        <end position="18"/>
    </location>
</feature>
<evidence type="ECO:0000256" key="2">
    <source>
        <dbReference type="ARBA" id="ARBA00022741"/>
    </source>
</evidence>
<evidence type="ECO:0000259" key="12">
    <source>
        <dbReference type="PROSITE" id="PS50965"/>
    </source>
</evidence>
<evidence type="ECO:0000256" key="10">
    <source>
        <dbReference type="PROSITE-ProRule" id="PRU00560"/>
    </source>
</evidence>
<dbReference type="PANTHER" id="PTHR11070:SF45">
    <property type="entry name" value="DNA 3'-5' HELICASE"/>
    <property type="match status" value="1"/>
</dbReference>
<keyword evidence="15" id="KW-1185">Reference proteome</keyword>
<dbReference type="AlphaFoldDB" id="D5UCL2"/>
<feature type="domain" description="UvrD-like helicase ATP-binding" evidence="13">
    <location>
        <begin position="286"/>
        <end position="560"/>
    </location>
</feature>
<dbReference type="PROSITE" id="PS50965">
    <property type="entry name" value="NERD"/>
    <property type="match status" value="1"/>
</dbReference>
<dbReference type="InterPro" id="IPR014017">
    <property type="entry name" value="DNA_helicase_UvrD-like_C"/>
</dbReference>
<evidence type="ECO:0000256" key="4">
    <source>
        <dbReference type="ARBA" id="ARBA00022806"/>
    </source>
</evidence>
<dbReference type="EMBL" id="CP001964">
    <property type="protein sequence ID" value="ADG76247.1"/>
    <property type="molecule type" value="Genomic_DNA"/>
</dbReference>
<comment type="catalytic activity">
    <reaction evidence="9">
        <text>ATP + H2O = ADP + phosphate + H(+)</text>
        <dbReference type="Rhea" id="RHEA:13065"/>
        <dbReference type="ChEBI" id="CHEBI:15377"/>
        <dbReference type="ChEBI" id="CHEBI:15378"/>
        <dbReference type="ChEBI" id="CHEBI:30616"/>
        <dbReference type="ChEBI" id="CHEBI:43474"/>
        <dbReference type="ChEBI" id="CHEBI:456216"/>
        <dbReference type="EC" id="5.6.2.4"/>
    </reaction>
</comment>
<evidence type="ECO:0000256" key="11">
    <source>
        <dbReference type="SAM" id="MobiDB-lite"/>
    </source>
</evidence>
<dbReference type="GO" id="GO:0016887">
    <property type="term" value="F:ATP hydrolysis activity"/>
    <property type="evidence" value="ECO:0007669"/>
    <property type="project" value="RHEA"/>
</dbReference>
<sequence>MDARFPADREESDREGRHAMPAGDSAAQEQSRQLALAAAHERAAADARATASRYGVASATEQRTAAALAPLAAAGYHLLADRRWPGSRRAQVDMVVVGPAGVFIVDTKAWADVRMAEDRIFRGQEDVTDELMALADLAYRTEGELVEVGLAPGEVHAVAVLAGRSGVDERVGPVRVLGDRDVLRQIARRGARLGQEQVDAVLARCLSWFTHVDAAAPISTTLPEPVLPGPRGPVLLAPDEDGAPDTVVPEPRPAPDLPTPLLSEGEVQRAMLEGLMAEPVEEWMSFLHPAQARVVRRSYNGPARIRGAAGTGKTVVGLHRAAYLARTQQGKVLVTTYIRTLPDVLRQQLTRLAPDVVDRVEFAGVHETAKRILDERGVSVRIDGKQIASAWTAAWGRVAGGSAIDTDRHEQEYWHDEVSYVIKGRGLTRWEEYAALPRLGRRHRLGMQQRRVVWDLYEAYDKELRDRGVHDFADQIALAEAELRREPLAERYTAVVVDEAQDLTCVMIRMLHALVGDAPDGFTLIGDGQQTIYPGGFTLAEAGVSVAGRGTVLDVNYRNTREILQFASLLVKDDEYADIEGATARGDRPTEVPRRGPKPVYVRCQNEADRQRRMVLRVHEVVAEVGTNFGDVGVLSLSRRGVESATEALKKAGVPVVNLEQYDGVPVNRVKVGTIKRAKGLEFKQVLVVDPFASWLTEKAEELDEVDRERREFRLRELYVAMTRARDGLWVASI</sequence>
<dbReference type="Pfam" id="PF08378">
    <property type="entry name" value="NERD"/>
    <property type="match status" value="1"/>
</dbReference>
<dbReference type="GO" id="GO:0003677">
    <property type="term" value="F:DNA binding"/>
    <property type="evidence" value="ECO:0007669"/>
    <property type="project" value="UniProtKB-KW"/>
</dbReference>
<dbReference type="Pfam" id="PF00580">
    <property type="entry name" value="UvrD-helicase"/>
    <property type="match status" value="1"/>
</dbReference>
<gene>
    <name evidence="14" type="ordered locus">Cfla_3368</name>
</gene>
<evidence type="ECO:0000313" key="14">
    <source>
        <dbReference type="EMBL" id="ADG76247.1"/>
    </source>
</evidence>
<dbReference type="InterPro" id="IPR013986">
    <property type="entry name" value="DExx_box_DNA_helicase_dom_sf"/>
</dbReference>
<keyword evidence="2 10" id="KW-0547">Nucleotide-binding</keyword>
<dbReference type="EC" id="5.6.2.4" evidence="8"/>
<name>D5UCL2_CELFN</name>
<dbReference type="InterPro" id="IPR027417">
    <property type="entry name" value="P-loop_NTPase"/>
</dbReference>
<evidence type="ECO:0000256" key="3">
    <source>
        <dbReference type="ARBA" id="ARBA00022801"/>
    </source>
</evidence>
<keyword evidence="3 10" id="KW-0378">Hydrolase</keyword>
<evidence type="ECO:0000256" key="8">
    <source>
        <dbReference type="ARBA" id="ARBA00034808"/>
    </source>
</evidence>
<dbReference type="PROSITE" id="PS51198">
    <property type="entry name" value="UVRD_HELICASE_ATP_BIND"/>
    <property type="match status" value="1"/>
</dbReference>
<evidence type="ECO:0000256" key="7">
    <source>
        <dbReference type="ARBA" id="ARBA00034617"/>
    </source>
</evidence>
<protein>
    <recommendedName>
        <fullName evidence="8">DNA 3'-5' helicase</fullName>
        <ecNumber evidence="8">5.6.2.4</ecNumber>
    </recommendedName>
</protein>
<evidence type="ECO:0000259" key="13">
    <source>
        <dbReference type="PROSITE" id="PS51198"/>
    </source>
</evidence>
<evidence type="ECO:0000313" key="15">
    <source>
        <dbReference type="Proteomes" id="UP000000849"/>
    </source>
</evidence>
<evidence type="ECO:0000256" key="6">
    <source>
        <dbReference type="ARBA" id="ARBA00023235"/>
    </source>
</evidence>
<keyword evidence="4 10" id="KW-0347">Helicase</keyword>
<evidence type="ECO:0000256" key="5">
    <source>
        <dbReference type="ARBA" id="ARBA00022840"/>
    </source>
</evidence>
<feature type="binding site" evidence="10">
    <location>
        <begin position="307"/>
        <end position="314"/>
    </location>
    <ligand>
        <name>ATP</name>
        <dbReference type="ChEBI" id="CHEBI:30616"/>
    </ligand>
</feature>
<dbReference type="eggNOG" id="COG0210">
    <property type="taxonomic scope" value="Bacteria"/>
</dbReference>
<accession>D5UCL2</accession>
<dbReference type="KEGG" id="cfl:Cfla_3368"/>
<dbReference type="Pfam" id="PF13361">
    <property type="entry name" value="UvrD_C"/>
    <property type="match status" value="1"/>
</dbReference>
<dbReference type="GO" id="GO:0005829">
    <property type="term" value="C:cytosol"/>
    <property type="evidence" value="ECO:0007669"/>
    <property type="project" value="TreeGrafter"/>
</dbReference>
<dbReference type="GO" id="GO:0000725">
    <property type="term" value="P:recombinational repair"/>
    <property type="evidence" value="ECO:0007669"/>
    <property type="project" value="TreeGrafter"/>
</dbReference>
<dbReference type="STRING" id="446466.Cfla_3368"/>
<feature type="domain" description="NERD" evidence="12">
    <location>
        <begin position="56"/>
        <end position="168"/>
    </location>
</feature>